<evidence type="ECO:0000256" key="7">
    <source>
        <dbReference type="ARBA" id="ARBA00023136"/>
    </source>
</evidence>
<name>A0A414EQH3_9FIRM</name>
<organism evidence="8 9">
    <name type="scientific">Blautia obeum</name>
    <dbReference type="NCBI Taxonomy" id="40520"/>
    <lineage>
        <taxon>Bacteria</taxon>
        <taxon>Bacillati</taxon>
        <taxon>Bacillota</taxon>
        <taxon>Clostridia</taxon>
        <taxon>Lachnospirales</taxon>
        <taxon>Lachnospiraceae</taxon>
        <taxon>Blautia</taxon>
    </lineage>
</organism>
<evidence type="ECO:0000313" key="8">
    <source>
        <dbReference type="EMBL" id="RHE40136.1"/>
    </source>
</evidence>
<sequence length="467" mass="53134">MKHKKISTETTVEILFFLFLLGFYLMWARVQPNGAGPDEPMRYQIAYYIYEHGSLPVGDDPAVRNIVWGISYAFSPILDYMIAAVFMKIVSFVTTVPFALLMAARFVNILLGLGTVWLALDMGKRLFDRRKAWIFAAFVGLLPGSLFVFTYVNCDALAVFSTAVIVYAWVRYLTEGWTYKNCIILAVGVAVCALSYYNAYGFILCSIFFFGITLFMEAKKNGSYGDFAKKGLLVCAIVLILAAWWFIRNAILYDGDFLGMNASSVCAEKYAKPAYKPSQKQTPQMAGYTFWDMLNQGFPKSEGFSWVELVSESFVGRFGNMDVFMPKWLINNYMDFIKAGFLLIFLHPIKTFALRVKKQWSVKGMFNWFMLIAMIIPNILNAYYSYASDYQPQGRYSLPMLIPMTYFMVMGYGNLFDVTVKSEKVRKGVYAAICVALIVLALFVFFAVIWPEYRDVPFSIRAFIAGA</sequence>
<accession>A0A414EQH3</accession>
<dbReference type="PANTHER" id="PTHR33908">
    <property type="entry name" value="MANNOSYLTRANSFERASE YKCB-RELATED"/>
    <property type="match status" value="1"/>
</dbReference>
<evidence type="ECO:0000256" key="3">
    <source>
        <dbReference type="ARBA" id="ARBA00022676"/>
    </source>
</evidence>
<keyword evidence="5" id="KW-0812">Transmembrane</keyword>
<keyword evidence="6" id="KW-1133">Transmembrane helix</keyword>
<evidence type="ECO:0000256" key="2">
    <source>
        <dbReference type="ARBA" id="ARBA00022475"/>
    </source>
</evidence>
<keyword evidence="7" id="KW-0472">Membrane</keyword>
<dbReference type="AlphaFoldDB" id="A0A414EQH3"/>
<evidence type="ECO:0000313" key="9">
    <source>
        <dbReference type="Proteomes" id="UP000283745"/>
    </source>
</evidence>
<dbReference type="GO" id="GO:0016763">
    <property type="term" value="F:pentosyltransferase activity"/>
    <property type="evidence" value="ECO:0007669"/>
    <property type="project" value="TreeGrafter"/>
</dbReference>
<dbReference type="PANTHER" id="PTHR33908:SF11">
    <property type="entry name" value="MEMBRANE PROTEIN"/>
    <property type="match status" value="1"/>
</dbReference>
<dbReference type="Proteomes" id="UP000283745">
    <property type="component" value="Unassembled WGS sequence"/>
</dbReference>
<reference evidence="8 9" key="1">
    <citation type="submission" date="2018-08" db="EMBL/GenBank/DDBJ databases">
        <title>A genome reference for cultivated species of the human gut microbiota.</title>
        <authorList>
            <person name="Zou Y."/>
            <person name="Xue W."/>
            <person name="Luo G."/>
        </authorList>
    </citation>
    <scope>NUCLEOTIDE SEQUENCE [LARGE SCALE GENOMIC DNA]</scope>
    <source>
        <strain evidence="8 9">AM28-23</strain>
    </source>
</reference>
<protein>
    <submittedName>
        <fullName evidence="8">Uncharacterized protein</fullName>
    </submittedName>
</protein>
<evidence type="ECO:0000256" key="6">
    <source>
        <dbReference type="ARBA" id="ARBA00022989"/>
    </source>
</evidence>
<comment type="subcellular location">
    <subcellularLocation>
        <location evidence="1">Cell membrane</location>
        <topology evidence="1">Multi-pass membrane protein</topology>
    </subcellularLocation>
</comment>
<dbReference type="GO" id="GO:0009103">
    <property type="term" value="P:lipopolysaccharide biosynthetic process"/>
    <property type="evidence" value="ECO:0007669"/>
    <property type="project" value="UniProtKB-ARBA"/>
</dbReference>
<keyword evidence="3" id="KW-0328">Glycosyltransferase</keyword>
<evidence type="ECO:0000256" key="4">
    <source>
        <dbReference type="ARBA" id="ARBA00022679"/>
    </source>
</evidence>
<dbReference type="EMBL" id="QSKF01000005">
    <property type="protein sequence ID" value="RHE40136.1"/>
    <property type="molecule type" value="Genomic_DNA"/>
</dbReference>
<gene>
    <name evidence="8" type="ORF">DW740_07445</name>
</gene>
<keyword evidence="4" id="KW-0808">Transferase</keyword>
<keyword evidence="2" id="KW-1003">Cell membrane</keyword>
<comment type="caution">
    <text evidence="8">The sequence shown here is derived from an EMBL/GenBank/DDBJ whole genome shotgun (WGS) entry which is preliminary data.</text>
</comment>
<dbReference type="GO" id="GO:0005886">
    <property type="term" value="C:plasma membrane"/>
    <property type="evidence" value="ECO:0007669"/>
    <property type="project" value="UniProtKB-SubCell"/>
</dbReference>
<dbReference type="RefSeq" id="WP_118039120.1">
    <property type="nucleotide sequence ID" value="NZ_CABJFK010000005.1"/>
</dbReference>
<evidence type="ECO:0000256" key="5">
    <source>
        <dbReference type="ARBA" id="ARBA00022692"/>
    </source>
</evidence>
<dbReference type="InterPro" id="IPR050297">
    <property type="entry name" value="LipidA_mod_glycosyltrf_83"/>
</dbReference>
<proteinExistence type="predicted"/>
<evidence type="ECO:0000256" key="1">
    <source>
        <dbReference type="ARBA" id="ARBA00004651"/>
    </source>
</evidence>